<organism evidence="1 2">
    <name type="scientific">Paenibacillus polysaccharolyticus</name>
    <dbReference type="NCBI Taxonomy" id="582692"/>
    <lineage>
        <taxon>Bacteria</taxon>
        <taxon>Bacillati</taxon>
        <taxon>Bacillota</taxon>
        <taxon>Bacilli</taxon>
        <taxon>Bacillales</taxon>
        <taxon>Paenibacillaceae</taxon>
        <taxon>Paenibacillus</taxon>
    </lineage>
</organism>
<keyword evidence="2" id="KW-1185">Reference proteome</keyword>
<reference evidence="2" key="1">
    <citation type="submission" date="2016-10" db="EMBL/GenBank/DDBJ databases">
        <authorList>
            <person name="Varghese N."/>
            <person name="Submissions S."/>
        </authorList>
    </citation>
    <scope>NUCLEOTIDE SEQUENCE [LARGE SCALE GENOMIC DNA]</scope>
    <source>
        <strain evidence="2">BL9</strain>
    </source>
</reference>
<proteinExistence type="predicted"/>
<dbReference type="EMBL" id="FMVM01000012">
    <property type="protein sequence ID" value="SCY91649.1"/>
    <property type="molecule type" value="Genomic_DNA"/>
</dbReference>
<dbReference type="AlphaFoldDB" id="A0A1G5JVF8"/>
<dbReference type="STRING" id="582692.SAMN05720606_11213"/>
<dbReference type="Proteomes" id="UP000198538">
    <property type="component" value="Unassembled WGS sequence"/>
</dbReference>
<sequence>MQVNNYASDLAVKTFESAETSDIEQQINIWMLAYPHMFVTGIEISTSIHPQTHETQYIAVIVYQPSEQNEI</sequence>
<gene>
    <name evidence="1" type="ORF">SAMN05720606_11213</name>
</gene>
<evidence type="ECO:0008006" key="3">
    <source>
        <dbReference type="Google" id="ProtNLM"/>
    </source>
</evidence>
<evidence type="ECO:0000313" key="2">
    <source>
        <dbReference type="Proteomes" id="UP000198538"/>
    </source>
</evidence>
<protein>
    <recommendedName>
        <fullName evidence="3">Sporulation protein Cse60</fullName>
    </recommendedName>
</protein>
<dbReference type="RefSeq" id="WP_090922326.1">
    <property type="nucleotide sequence ID" value="NZ_FMVM01000012.1"/>
</dbReference>
<accession>A0A1G5JVF8</accession>
<name>A0A1G5JVF8_9BACL</name>
<evidence type="ECO:0000313" key="1">
    <source>
        <dbReference type="EMBL" id="SCY91649.1"/>
    </source>
</evidence>